<evidence type="ECO:0000313" key="7">
    <source>
        <dbReference type="Proteomes" id="UP000694891"/>
    </source>
</evidence>
<dbReference type="Proteomes" id="UP000694891">
    <property type="component" value="Unplaced"/>
</dbReference>
<keyword evidence="3" id="KW-0547">Nucleotide-binding</keyword>
<dbReference type="PANTHER" id="PTHR24355:SF1">
    <property type="entry name" value="RIBOSOMAL PROTEIN S6 KINASE-RELATED PROTEIN"/>
    <property type="match status" value="1"/>
</dbReference>
<proteinExistence type="predicted"/>
<evidence type="ECO:0000259" key="6">
    <source>
        <dbReference type="PROSITE" id="PS50011"/>
    </source>
</evidence>
<evidence type="ECO:0000256" key="2">
    <source>
        <dbReference type="ARBA" id="ARBA00022679"/>
    </source>
</evidence>
<dbReference type="GO" id="GO:0004674">
    <property type="term" value="F:protein serine/threonine kinase activity"/>
    <property type="evidence" value="ECO:0007669"/>
    <property type="project" value="UniProtKB-KW"/>
</dbReference>
<dbReference type="InterPro" id="IPR000719">
    <property type="entry name" value="Prot_kinase_dom"/>
</dbReference>
<evidence type="ECO:0000256" key="4">
    <source>
        <dbReference type="ARBA" id="ARBA00022777"/>
    </source>
</evidence>
<dbReference type="CDD" id="cd05123">
    <property type="entry name" value="STKc_AGC"/>
    <property type="match status" value="1"/>
</dbReference>
<accession>A0A9Y4K568</accession>
<protein>
    <submittedName>
        <fullName evidence="8">Serine/threonine-protein kinase F31E3.2</fullName>
    </submittedName>
</protein>
<keyword evidence="5" id="KW-0067">ATP-binding</keyword>
<keyword evidence="1" id="KW-0723">Serine/threonine-protein kinase</keyword>
<dbReference type="SUPFAM" id="SSF56112">
    <property type="entry name" value="Protein kinase-like (PK-like)"/>
    <property type="match status" value="1"/>
</dbReference>
<dbReference type="InterPro" id="IPR011009">
    <property type="entry name" value="Kinase-like_dom_sf"/>
</dbReference>
<reference evidence="8" key="1">
    <citation type="submission" date="2025-08" db="UniProtKB">
        <authorList>
            <consortium name="RefSeq"/>
        </authorList>
    </citation>
    <scope>IDENTIFICATION</scope>
</reference>
<name>A0A9Y4K568_9TELE</name>
<dbReference type="InterPro" id="IPR045270">
    <property type="entry name" value="STKc_AGC"/>
</dbReference>
<dbReference type="GeneID" id="103362662"/>
<dbReference type="RefSeq" id="XP_008287299.1">
    <property type="nucleotide sequence ID" value="XM_008289077.1"/>
</dbReference>
<dbReference type="PROSITE" id="PS50011">
    <property type="entry name" value="PROTEIN_KINASE_DOM"/>
    <property type="match status" value="1"/>
</dbReference>
<dbReference type="Gene3D" id="1.10.510.10">
    <property type="entry name" value="Transferase(Phosphotransferase) domain 1"/>
    <property type="match status" value="1"/>
</dbReference>
<dbReference type="PROSITE" id="PS00108">
    <property type="entry name" value="PROTEIN_KINASE_ST"/>
    <property type="match status" value="1"/>
</dbReference>
<evidence type="ECO:0000256" key="1">
    <source>
        <dbReference type="ARBA" id="ARBA00022527"/>
    </source>
</evidence>
<feature type="domain" description="Protein kinase" evidence="6">
    <location>
        <begin position="91"/>
        <end position="344"/>
    </location>
</feature>
<evidence type="ECO:0000313" key="8">
    <source>
        <dbReference type="RefSeq" id="XP_008287299.1"/>
    </source>
</evidence>
<evidence type="ECO:0000256" key="5">
    <source>
        <dbReference type="ARBA" id="ARBA00022840"/>
    </source>
</evidence>
<gene>
    <name evidence="8" type="primary">LOC103362662</name>
</gene>
<sequence>MGGEVTKSSKREGAAAQRRFSHGFLSNVGVSIAHRLGHSAVFSRPVEVDDRPPVSKLLLPPEDAAEKSPPAFISVFLPEFPLRKFPAREHFQILGFIAKGSFGPILKVKDVCKEKIYAVKVLPKSDILKQGVLEQSKEEVIIQRQLKHPFIHNLQDCWQTQRHLFIMCDYCSTGDLYTCWLLKGQFREEEVRLFAAEMGSALGFLHDLGIMHRDIKMENILLSDQGHLLLSDFGLSRRLKRGGRAFTICGTIQYMAPEVLGGGPYSHAADWWSLGIMLFSLVAGEFPLAPESDHSSMLEKVRDFPFVLPKTLSSALNLLLTELLCKNPLSRLRNLDCFEMQPFFRGSSFDSYILQKTPVDFILELRTHPDWEARSARGLSLDSFENFDCDQILHSPSTPTELSPTLTNVGLSSAAEQTCKA</sequence>
<keyword evidence="7" id="KW-1185">Reference proteome</keyword>
<organism evidence="7 8">
    <name type="scientific">Stegastes partitus</name>
    <name type="common">bicolor damselfish</name>
    <dbReference type="NCBI Taxonomy" id="144197"/>
    <lineage>
        <taxon>Eukaryota</taxon>
        <taxon>Metazoa</taxon>
        <taxon>Chordata</taxon>
        <taxon>Craniata</taxon>
        <taxon>Vertebrata</taxon>
        <taxon>Euteleostomi</taxon>
        <taxon>Actinopterygii</taxon>
        <taxon>Neopterygii</taxon>
        <taxon>Teleostei</taxon>
        <taxon>Neoteleostei</taxon>
        <taxon>Acanthomorphata</taxon>
        <taxon>Ovalentaria</taxon>
        <taxon>Pomacentridae</taxon>
        <taxon>Stegastes</taxon>
    </lineage>
</organism>
<dbReference type="SMART" id="SM00220">
    <property type="entry name" value="S_TKc"/>
    <property type="match status" value="1"/>
</dbReference>
<dbReference type="PANTHER" id="PTHR24355">
    <property type="entry name" value="G PROTEIN-COUPLED RECEPTOR KINASE/RIBOSOMAL PROTEIN S6 KINASE"/>
    <property type="match status" value="1"/>
</dbReference>
<evidence type="ECO:0000256" key="3">
    <source>
        <dbReference type="ARBA" id="ARBA00022741"/>
    </source>
</evidence>
<dbReference type="Gene3D" id="3.30.200.20">
    <property type="entry name" value="Phosphorylase Kinase, domain 1"/>
    <property type="match status" value="1"/>
</dbReference>
<dbReference type="Pfam" id="PF00069">
    <property type="entry name" value="Pkinase"/>
    <property type="match status" value="1"/>
</dbReference>
<keyword evidence="2" id="KW-0808">Transferase</keyword>
<dbReference type="AlphaFoldDB" id="A0A9Y4K568"/>
<dbReference type="GO" id="GO:0005524">
    <property type="term" value="F:ATP binding"/>
    <property type="evidence" value="ECO:0007669"/>
    <property type="project" value="UniProtKB-KW"/>
</dbReference>
<dbReference type="InterPro" id="IPR008271">
    <property type="entry name" value="Ser/Thr_kinase_AS"/>
</dbReference>
<keyword evidence="4 8" id="KW-0418">Kinase</keyword>